<dbReference type="InterPro" id="IPR050282">
    <property type="entry name" value="Cycloisomerase_2"/>
</dbReference>
<sequence>MGATYLAFVGTLNREAPYFQGARGNGLAVFSFDEETLAINKLAEAPEIENPTFLSVNAAGTHVYANSEIFGWKEGLVTAFRFDRAAGRLDYINMQPSLGSITAHNTVSSDGSKLLVANYGMGEGGPDRSVVVYGIRADGGLTPPIGSIAQRGTGPDASRQERSHAHSVTQLLSGNLAVVADLGTDTLTTYRLDADGALTEVAKTGTAAGAGPRHVALHPNGRLLFLMNELNSTVASFGLDPQTGVLTPIDEQPAVPAQARASNHCADIQISPDGRFLYGSNRGHDSISVFAVDGETGTLSTVGFFPCGGATPRNLALTPSGRHVFSANQNADRISIFARDAETGTLTDTGKAIEIGTPMCVKFSVE</sequence>
<evidence type="ECO:0000256" key="1">
    <source>
        <dbReference type="ARBA" id="ARBA00005564"/>
    </source>
</evidence>
<dbReference type="InterPro" id="IPR015943">
    <property type="entry name" value="WD40/YVTN_repeat-like_dom_sf"/>
</dbReference>
<keyword evidence="5" id="KW-1185">Reference proteome</keyword>
<comment type="similarity">
    <text evidence="1">Belongs to the cycloisomerase 2 family.</text>
</comment>
<dbReference type="GO" id="GO:0017057">
    <property type="term" value="F:6-phosphogluconolactonase activity"/>
    <property type="evidence" value="ECO:0007669"/>
    <property type="project" value="TreeGrafter"/>
</dbReference>
<evidence type="ECO:0000256" key="3">
    <source>
        <dbReference type="SAM" id="MobiDB-lite"/>
    </source>
</evidence>
<dbReference type="AlphaFoldDB" id="A0A2U2DW60"/>
<evidence type="ECO:0000256" key="2">
    <source>
        <dbReference type="ARBA" id="ARBA00022526"/>
    </source>
</evidence>
<dbReference type="EMBL" id="QFBC01000002">
    <property type="protein sequence ID" value="PWE57541.1"/>
    <property type="molecule type" value="Genomic_DNA"/>
</dbReference>
<dbReference type="InterPro" id="IPR011048">
    <property type="entry name" value="Haem_d1_sf"/>
</dbReference>
<proteinExistence type="inferred from homology"/>
<dbReference type="Pfam" id="PF10282">
    <property type="entry name" value="Lactonase"/>
    <property type="match status" value="1"/>
</dbReference>
<keyword evidence="2" id="KW-0119">Carbohydrate metabolism</keyword>
<name>A0A2U2DW60_9HYPH</name>
<dbReference type="RefSeq" id="WP_109457647.1">
    <property type="nucleotide sequence ID" value="NZ_QFBC01000002.1"/>
</dbReference>
<dbReference type="Proteomes" id="UP000245252">
    <property type="component" value="Unassembled WGS sequence"/>
</dbReference>
<feature type="region of interest" description="Disordered" evidence="3">
    <location>
        <begin position="144"/>
        <end position="163"/>
    </location>
</feature>
<accession>A0A2U2DW60</accession>
<protein>
    <submittedName>
        <fullName evidence="4">6-phosphogluconolactonase</fullName>
    </submittedName>
</protein>
<dbReference type="PANTHER" id="PTHR30344">
    <property type="entry name" value="6-PHOSPHOGLUCONOLACTONASE-RELATED"/>
    <property type="match status" value="1"/>
</dbReference>
<dbReference type="GO" id="GO:0005829">
    <property type="term" value="C:cytosol"/>
    <property type="evidence" value="ECO:0007669"/>
    <property type="project" value="TreeGrafter"/>
</dbReference>
<reference evidence="4 5" key="1">
    <citation type="submission" date="2018-05" db="EMBL/GenBank/DDBJ databases">
        <title>The draft genome of strain NS-104.</title>
        <authorList>
            <person name="Hang P."/>
            <person name="Jiang J."/>
        </authorList>
    </citation>
    <scope>NUCLEOTIDE SEQUENCE [LARGE SCALE GENOMIC DNA]</scope>
    <source>
        <strain evidence="4 5">NS-104</strain>
    </source>
</reference>
<dbReference type="OrthoDB" id="9790815at2"/>
<dbReference type="GO" id="GO:0006006">
    <property type="term" value="P:glucose metabolic process"/>
    <property type="evidence" value="ECO:0007669"/>
    <property type="project" value="UniProtKB-KW"/>
</dbReference>
<evidence type="ECO:0000313" key="4">
    <source>
        <dbReference type="EMBL" id="PWE57541.1"/>
    </source>
</evidence>
<gene>
    <name evidence="4" type="ORF">DEM27_07965</name>
</gene>
<dbReference type="SUPFAM" id="SSF51004">
    <property type="entry name" value="C-terminal (heme d1) domain of cytochrome cd1-nitrite reductase"/>
    <property type="match status" value="1"/>
</dbReference>
<dbReference type="PANTHER" id="PTHR30344:SF1">
    <property type="entry name" value="6-PHOSPHOGLUCONOLACTONASE"/>
    <property type="match status" value="1"/>
</dbReference>
<comment type="caution">
    <text evidence="4">The sequence shown here is derived from an EMBL/GenBank/DDBJ whole genome shotgun (WGS) entry which is preliminary data.</text>
</comment>
<organism evidence="4 5">
    <name type="scientific">Metarhizobium album</name>
    <dbReference type="NCBI Taxonomy" id="2182425"/>
    <lineage>
        <taxon>Bacteria</taxon>
        <taxon>Pseudomonadati</taxon>
        <taxon>Pseudomonadota</taxon>
        <taxon>Alphaproteobacteria</taxon>
        <taxon>Hyphomicrobiales</taxon>
        <taxon>Rhizobiaceae</taxon>
        <taxon>Metarhizobium</taxon>
    </lineage>
</organism>
<dbReference type="InterPro" id="IPR019405">
    <property type="entry name" value="Lactonase_7-beta_prop"/>
</dbReference>
<dbReference type="Gene3D" id="2.130.10.10">
    <property type="entry name" value="YVTN repeat-like/Quinoprotein amine dehydrogenase"/>
    <property type="match status" value="1"/>
</dbReference>
<evidence type="ECO:0000313" key="5">
    <source>
        <dbReference type="Proteomes" id="UP000245252"/>
    </source>
</evidence>
<keyword evidence="2" id="KW-0313">Glucose metabolism</keyword>